<dbReference type="Pfam" id="PF09935">
    <property type="entry name" value="DUF2167"/>
    <property type="match status" value="1"/>
</dbReference>
<evidence type="ECO:0000256" key="1">
    <source>
        <dbReference type="SAM" id="Phobius"/>
    </source>
</evidence>
<evidence type="ECO:0000313" key="3">
    <source>
        <dbReference type="EMBL" id="WRQ89169.1"/>
    </source>
</evidence>
<name>A0ABZ1CEZ5_9BACT</name>
<keyword evidence="1" id="KW-0472">Membrane</keyword>
<dbReference type="InterPro" id="IPR018682">
    <property type="entry name" value="DUF2167_membr"/>
</dbReference>
<gene>
    <name evidence="3" type="ORF">K1X11_007095</name>
</gene>
<protein>
    <submittedName>
        <fullName evidence="3">DUF2167 domain-containing protein</fullName>
    </submittedName>
</protein>
<reference evidence="3 4" key="2">
    <citation type="submission" date="2023-12" db="EMBL/GenBank/DDBJ databases">
        <title>Description of an unclassified Opitutus bacterium of Verrucomicrobiota.</title>
        <authorList>
            <person name="Zhang D.-F."/>
        </authorList>
    </citation>
    <scope>NUCLEOTIDE SEQUENCE [LARGE SCALE GENOMIC DNA]</scope>
    <source>
        <strain evidence="3 4">WL0086</strain>
    </source>
</reference>
<proteinExistence type="predicted"/>
<reference evidence="3 4" key="1">
    <citation type="submission" date="2021-08" db="EMBL/GenBank/DDBJ databases">
        <authorList>
            <person name="Zhang D."/>
            <person name="Zhang A."/>
            <person name="Wang L."/>
        </authorList>
    </citation>
    <scope>NUCLEOTIDE SEQUENCE [LARGE SCALE GENOMIC DNA]</scope>
    <source>
        <strain evidence="3 4">WL0086</strain>
    </source>
</reference>
<dbReference type="RefSeq" id="WP_221031036.1">
    <property type="nucleotide sequence ID" value="NZ_CP139781.1"/>
</dbReference>
<feature type="signal peptide" evidence="2">
    <location>
        <begin position="1"/>
        <end position="26"/>
    </location>
</feature>
<feature type="chain" id="PRO_5046527744" evidence="2">
    <location>
        <begin position="27"/>
        <end position="329"/>
    </location>
</feature>
<keyword evidence="2" id="KW-0732">Signal</keyword>
<evidence type="ECO:0000256" key="2">
    <source>
        <dbReference type="SAM" id="SignalP"/>
    </source>
</evidence>
<dbReference type="Proteomes" id="UP000738431">
    <property type="component" value="Chromosome"/>
</dbReference>
<dbReference type="EMBL" id="CP139781">
    <property type="protein sequence ID" value="WRQ89169.1"/>
    <property type="molecule type" value="Genomic_DNA"/>
</dbReference>
<keyword evidence="1" id="KW-1133">Transmembrane helix</keyword>
<evidence type="ECO:0000313" key="4">
    <source>
        <dbReference type="Proteomes" id="UP000738431"/>
    </source>
</evidence>
<keyword evidence="1" id="KW-0812">Transmembrane</keyword>
<sequence length="329" mass="35652">MFCSSLLRAGRLGLAALCFAVVGVFAQDATAPEEGELTAEQQAALAEAMSQMSFAQQLQAVGVPMTTGPATAQLGDIAEVKLPEGYHFVGADGLELFYELTQNMLNGNEVGVVLSPDGWMLFFDFDDIGYVADDEKDDLDAAELMESMVDGQEAANEARAERGWDQMRLQGWVQQPHYDTQTNNLKWAFNLSSSTDNFQETWINQNIRLLGRTGVMNVTMVGNPANFAAEEAAADALLANNFSYLPGERYAEFKEGDKVAQYGLAALVLGGAGAVAAKTGLLAKLGIMLGKFWKFIAIGVIAFFSFFKNLFRRLTGSHPVEKNDDAPNA</sequence>
<keyword evidence="4" id="KW-1185">Reference proteome</keyword>
<organism evidence="3 4">
    <name type="scientific">Actomonas aquatica</name>
    <dbReference type="NCBI Taxonomy" id="2866162"/>
    <lineage>
        <taxon>Bacteria</taxon>
        <taxon>Pseudomonadati</taxon>
        <taxon>Verrucomicrobiota</taxon>
        <taxon>Opitutia</taxon>
        <taxon>Opitutales</taxon>
        <taxon>Opitutaceae</taxon>
        <taxon>Actomonas</taxon>
    </lineage>
</organism>
<accession>A0ABZ1CEZ5</accession>
<feature type="transmembrane region" description="Helical" evidence="1">
    <location>
        <begin position="292"/>
        <end position="311"/>
    </location>
</feature>